<sequence>MLTVEGLNAHYGKSHILQGVSLTVGAGELVTLLGRNGAGKTTTLRAIMRLLPPTGGRVAFMGQDLAGMPTHAIARLGLAMVPEHRGIFSLLSVRENLEIAVDAKSPWQIEDVFGLFPRLAERRRNLGSRLSGGEQQMLAIARALVSGPRLLLLDEPTEGLAPVIVNELVETFRRIRDQGTAILLVEQNLAVCMKLGDRHTIIDLGRTVYEGSAADFAADEAVKDRYLTLRSVVT</sequence>
<dbReference type="PROSITE" id="PS00211">
    <property type="entry name" value="ABC_TRANSPORTER_1"/>
    <property type="match status" value="1"/>
</dbReference>
<evidence type="ECO:0000256" key="2">
    <source>
        <dbReference type="ARBA" id="ARBA00022448"/>
    </source>
</evidence>
<evidence type="ECO:0000259" key="6">
    <source>
        <dbReference type="PROSITE" id="PS50893"/>
    </source>
</evidence>
<dbReference type="InterPro" id="IPR003593">
    <property type="entry name" value="AAA+_ATPase"/>
</dbReference>
<dbReference type="OrthoDB" id="9775250at2"/>
<dbReference type="Gene3D" id="3.40.50.300">
    <property type="entry name" value="P-loop containing nucleotide triphosphate hydrolases"/>
    <property type="match status" value="1"/>
</dbReference>
<comment type="similarity">
    <text evidence="1">Belongs to the ABC transporter superfamily.</text>
</comment>
<dbReference type="Proteomes" id="UP000278222">
    <property type="component" value="Unassembled WGS sequence"/>
</dbReference>
<reference evidence="7 8" key="1">
    <citation type="submission" date="2018-11" db="EMBL/GenBank/DDBJ databases">
        <title>Genomic Encyclopedia of Type Strains, Phase IV (KMG-IV): sequencing the most valuable type-strain genomes for metagenomic binning, comparative biology and taxonomic classification.</title>
        <authorList>
            <person name="Goeker M."/>
        </authorList>
    </citation>
    <scope>NUCLEOTIDE SEQUENCE [LARGE SCALE GENOMIC DNA]</scope>
    <source>
        <strain evidence="7 8">DSM 5900</strain>
    </source>
</reference>
<evidence type="ECO:0000313" key="8">
    <source>
        <dbReference type="Proteomes" id="UP000278222"/>
    </source>
</evidence>
<dbReference type="EMBL" id="RJKX01000013">
    <property type="protein sequence ID" value="ROQ00342.1"/>
    <property type="molecule type" value="Genomic_DNA"/>
</dbReference>
<feature type="domain" description="ABC transporter" evidence="6">
    <location>
        <begin position="2"/>
        <end position="229"/>
    </location>
</feature>
<comment type="caution">
    <text evidence="7">The sequence shown here is derived from an EMBL/GenBank/DDBJ whole genome shotgun (WGS) entry which is preliminary data.</text>
</comment>
<proteinExistence type="inferred from homology"/>
<evidence type="ECO:0000256" key="4">
    <source>
        <dbReference type="ARBA" id="ARBA00022840"/>
    </source>
</evidence>
<keyword evidence="3" id="KW-0547">Nucleotide-binding</keyword>
<keyword evidence="2" id="KW-0813">Transport</keyword>
<dbReference type="InterPro" id="IPR017871">
    <property type="entry name" value="ABC_transporter-like_CS"/>
</dbReference>
<dbReference type="GO" id="GO:0015658">
    <property type="term" value="F:branched-chain amino acid transmembrane transporter activity"/>
    <property type="evidence" value="ECO:0007669"/>
    <property type="project" value="TreeGrafter"/>
</dbReference>
<dbReference type="PANTHER" id="PTHR43820:SF2">
    <property type="entry name" value="ABC TRANSPORTER ATP-BINDING PROTEIN"/>
    <property type="match status" value="1"/>
</dbReference>
<dbReference type="PROSITE" id="PS50893">
    <property type="entry name" value="ABC_TRANSPORTER_2"/>
    <property type="match status" value="1"/>
</dbReference>
<dbReference type="GO" id="GO:0015807">
    <property type="term" value="P:L-amino acid transport"/>
    <property type="evidence" value="ECO:0007669"/>
    <property type="project" value="TreeGrafter"/>
</dbReference>
<accession>A0A3N1M3M4</accession>
<dbReference type="RefSeq" id="WP_123689634.1">
    <property type="nucleotide sequence ID" value="NZ_AP019700.1"/>
</dbReference>
<protein>
    <submittedName>
        <fullName evidence="7">Amino acid/amide ABC transporter ATP-binding protein 2 (HAAT family)</fullName>
    </submittedName>
</protein>
<dbReference type="GO" id="GO:0005524">
    <property type="term" value="F:ATP binding"/>
    <property type="evidence" value="ECO:0007669"/>
    <property type="project" value="UniProtKB-KW"/>
</dbReference>
<organism evidence="7 8">
    <name type="scientific">Stella humosa</name>
    <dbReference type="NCBI Taxonomy" id="94"/>
    <lineage>
        <taxon>Bacteria</taxon>
        <taxon>Pseudomonadati</taxon>
        <taxon>Pseudomonadota</taxon>
        <taxon>Alphaproteobacteria</taxon>
        <taxon>Rhodospirillales</taxon>
        <taxon>Stellaceae</taxon>
        <taxon>Stella</taxon>
    </lineage>
</organism>
<evidence type="ECO:0000256" key="5">
    <source>
        <dbReference type="ARBA" id="ARBA00022970"/>
    </source>
</evidence>
<evidence type="ECO:0000256" key="1">
    <source>
        <dbReference type="ARBA" id="ARBA00005417"/>
    </source>
</evidence>
<dbReference type="InterPro" id="IPR003439">
    <property type="entry name" value="ABC_transporter-like_ATP-bd"/>
</dbReference>
<dbReference type="AlphaFoldDB" id="A0A3N1M3M4"/>
<keyword evidence="5" id="KW-0029">Amino-acid transport</keyword>
<dbReference type="SMART" id="SM00382">
    <property type="entry name" value="AAA"/>
    <property type="match status" value="1"/>
</dbReference>
<dbReference type="SUPFAM" id="SSF52540">
    <property type="entry name" value="P-loop containing nucleoside triphosphate hydrolases"/>
    <property type="match status" value="1"/>
</dbReference>
<evidence type="ECO:0000256" key="3">
    <source>
        <dbReference type="ARBA" id="ARBA00022741"/>
    </source>
</evidence>
<dbReference type="GO" id="GO:0016887">
    <property type="term" value="F:ATP hydrolysis activity"/>
    <property type="evidence" value="ECO:0007669"/>
    <property type="project" value="InterPro"/>
</dbReference>
<dbReference type="CDD" id="cd03224">
    <property type="entry name" value="ABC_TM1139_LivF_branched"/>
    <property type="match status" value="1"/>
</dbReference>
<name>A0A3N1M3M4_9PROT</name>
<dbReference type="PANTHER" id="PTHR43820">
    <property type="entry name" value="HIGH-AFFINITY BRANCHED-CHAIN AMINO ACID TRANSPORT ATP-BINDING PROTEIN LIVF"/>
    <property type="match status" value="1"/>
</dbReference>
<dbReference type="InterPro" id="IPR052156">
    <property type="entry name" value="BCAA_Transport_ATP-bd_LivF"/>
</dbReference>
<gene>
    <name evidence="7" type="ORF">EDC65_2138</name>
</gene>
<dbReference type="InterPro" id="IPR027417">
    <property type="entry name" value="P-loop_NTPase"/>
</dbReference>
<keyword evidence="4 7" id="KW-0067">ATP-binding</keyword>
<evidence type="ECO:0000313" key="7">
    <source>
        <dbReference type="EMBL" id="ROQ00342.1"/>
    </source>
</evidence>
<dbReference type="Pfam" id="PF00005">
    <property type="entry name" value="ABC_tran"/>
    <property type="match status" value="1"/>
</dbReference>
<keyword evidence="8" id="KW-1185">Reference proteome</keyword>